<dbReference type="GO" id="GO:0005829">
    <property type="term" value="C:cytosol"/>
    <property type="evidence" value="ECO:0007669"/>
    <property type="project" value="TreeGrafter"/>
</dbReference>
<feature type="short sequence motif" description="'HIGH' region" evidence="13">
    <location>
        <begin position="29"/>
        <end position="39"/>
    </location>
</feature>
<dbReference type="STRING" id="489703.SAMN04488038_12035"/>
<keyword evidence="7 13" id="KW-0547">Nucleotide-binding</keyword>
<dbReference type="InterPro" id="IPR014729">
    <property type="entry name" value="Rossmann-like_a/b/a_fold"/>
</dbReference>
<feature type="binding site" evidence="13">
    <location>
        <position position="236"/>
    </location>
    <ligand>
        <name>Zn(2+)</name>
        <dbReference type="ChEBI" id="CHEBI:29105"/>
    </ligand>
</feature>
<dbReference type="SUPFAM" id="SSF52374">
    <property type="entry name" value="Nucleotidylyl transferase"/>
    <property type="match status" value="1"/>
</dbReference>
<keyword evidence="11 13" id="KW-0030">Aminoacyl-tRNA synthetase</keyword>
<evidence type="ECO:0000256" key="12">
    <source>
        <dbReference type="ARBA" id="ARBA00047398"/>
    </source>
</evidence>
<evidence type="ECO:0000313" key="16">
    <source>
        <dbReference type="Proteomes" id="UP000199233"/>
    </source>
</evidence>
<dbReference type="PRINTS" id="PR00983">
    <property type="entry name" value="TRNASYNTHCYS"/>
</dbReference>
<dbReference type="Gene3D" id="1.20.120.1910">
    <property type="entry name" value="Cysteine-tRNA ligase, C-terminal anti-codon recognition domain"/>
    <property type="match status" value="1"/>
</dbReference>
<evidence type="ECO:0000313" key="15">
    <source>
        <dbReference type="EMBL" id="SER20716.1"/>
    </source>
</evidence>
<comment type="subunit">
    <text evidence="3 13">Monomer.</text>
</comment>
<dbReference type="SMART" id="SM00840">
    <property type="entry name" value="DALR_2"/>
    <property type="match status" value="1"/>
</dbReference>
<dbReference type="GO" id="GO:0008270">
    <property type="term" value="F:zinc ion binding"/>
    <property type="evidence" value="ECO:0007669"/>
    <property type="project" value="UniProtKB-UniRule"/>
</dbReference>
<feature type="domain" description="Cysteinyl-tRNA synthetase class Ia DALR" evidence="14">
    <location>
        <begin position="339"/>
        <end position="398"/>
    </location>
</feature>
<evidence type="ECO:0000256" key="7">
    <source>
        <dbReference type="ARBA" id="ARBA00022741"/>
    </source>
</evidence>
<keyword evidence="6 13" id="KW-0479">Metal-binding</keyword>
<evidence type="ECO:0000256" key="13">
    <source>
        <dbReference type="HAMAP-Rule" id="MF_00041"/>
    </source>
</evidence>
<feature type="binding site" evidence="13">
    <location>
        <position position="232"/>
    </location>
    <ligand>
        <name>Zn(2+)</name>
        <dbReference type="ChEBI" id="CHEBI:29105"/>
    </ligand>
</feature>
<dbReference type="Pfam" id="PF09190">
    <property type="entry name" value="DALR_2"/>
    <property type="match status" value="1"/>
</dbReference>
<keyword evidence="4 13" id="KW-0963">Cytoplasm</keyword>
<name>A0A1H9MAJ8_9GAMM</name>
<dbReference type="GO" id="GO:0004817">
    <property type="term" value="F:cysteine-tRNA ligase activity"/>
    <property type="evidence" value="ECO:0007669"/>
    <property type="project" value="UniProtKB-UniRule"/>
</dbReference>
<dbReference type="InterPro" id="IPR015803">
    <property type="entry name" value="Cys-tRNA-ligase"/>
</dbReference>
<dbReference type="InterPro" id="IPR015273">
    <property type="entry name" value="Cys-tRNA-synt_Ia_DALR"/>
</dbReference>
<dbReference type="SUPFAM" id="SSF47323">
    <property type="entry name" value="Anticodon-binding domain of a subclass of class I aminoacyl-tRNA synthetases"/>
    <property type="match status" value="1"/>
</dbReference>
<dbReference type="RefSeq" id="WP_093289592.1">
    <property type="nucleotide sequence ID" value="NZ_FOFS01000020.1"/>
</dbReference>
<comment type="similarity">
    <text evidence="2 13">Belongs to the class-I aminoacyl-tRNA synthetase family.</text>
</comment>
<evidence type="ECO:0000256" key="5">
    <source>
        <dbReference type="ARBA" id="ARBA00022598"/>
    </source>
</evidence>
<dbReference type="InterPro" id="IPR056411">
    <property type="entry name" value="CysS_C"/>
</dbReference>
<dbReference type="GO" id="GO:0005524">
    <property type="term" value="F:ATP binding"/>
    <property type="evidence" value="ECO:0007669"/>
    <property type="project" value="UniProtKB-UniRule"/>
</dbReference>
<dbReference type="Pfam" id="PF23493">
    <property type="entry name" value="CysS_C"/>
    <property type="match status" value="1"/>
</dbReference>
<keyword evidence="16" id="KW-1185">Reference proteome</keyword>
<organism evidence="15 16">
    <name type="scientific">Solimonas aquatica</name>
    <dbReference type="NCBI Taxonomy" id="489703"/>
    <lineage>
        <taxon>Bacteria</taxon>
        <taxon>Pseudomonadati</taxon>
        <taxon>Pseudomonadota</taxon>
        <taxon>Gammaproteobacteria</taxon>
        <taxon>Nevskiales</taxon>
        <taxon>Nevskiaceae</taxon>
        <taxon>Solimonas</taxon>
    </lineage>
</organism>
<dbReference type="CDD" id="cd00672">
    <property type="entry name" value="CysRS_core"/>
    <property type="match status" value="1"/>
</dbReference>
<dbReference type="GO" id="GO:0006423">
    <property type="term" value="P:cysteinyl-tRNA aminoacylation"/>
    <property type="evidence" value="ECO:0007669"/>
    <property type="project" value="UniProtKB-UniRule"/>
</dbReference>
<dbReference type="InterPro" id="IPR032678">
    <property type="entry name" value="tRNA-synt_1_cat_dom"/>
</dbReference>
<keyword evidence="10 13" id="KW-0648">Protein biosynthesis</keyword>
<keyword evidence="5 13" id="KW-0436">Ligase</keyword>
<keyword evidence="9 13" id="KW-0067">ATP-binding</keyword>
<dbReference type="HAMAP" id="MF_00041">
    <property type="entry name" value="Cys_tRNA_synth"/>
    <property type="match status" value="1"/>
</dbReference>
<keyword evidence="8 13" id="KW-0862">Zinc</keyword>
<dbReference type="InterPro" id="IPR024909">
    <property type="entry name" value="Cys-tRNA/MSH_ligase"/>
</dbReference>
<evidence type="ECO:0000256" key="1">
    <source>
        <dbReference type="ARBA" id="ARBA00004496"/>
    </source>
</evidence>
<feature type="binding site" evidence="13">
    <location>
        <position position="207"/>
    </location>
    <ligand>
        <name>Zn(2+)</name>
        <dbReference type="ChEBI" id="CHEBI:29105"/>
    </ligand>
</feature>
<reference evidence="15 16" key="1">
    <citation type="submission" date="2016-10" db="EMBL/GenBank/DDBJ databases">
        <authorList>
            <person name="de Groot N.N."/>
        </authorList>
    </citation>
    <scope>NUCLEOTIDE SEQUENCE [LARGE SCALE GENOMIC DNA]</scope>
    <source>
        <strain evidence="15 16">DSM 25927</strain>
    </source>
</reference>
<feature type="binding site" evidence="13">
    <location>
        <position position="268"/>
    </location>
    <ligand>
        <name>ATP</name>
        <dbReference type="ChEBI" id="CHEBI:30616"/>
    </ligand>
</feature>
<accession>A0A1H9MAJ8</accession>
<dbReference type="NCBIfam" id="TIGR00435">
    <property type="entry name" value="cysS"/>
    <property type="match status" value="1"/>
</dbReference>
<evidence type="ECO:0000256" key="4">
    <source>
        <dbReference type="ARBA" id="ARBA00022490"/>
    </source>
</evidence>
<dbReference type="AlphaFoldDB" id="A0A1H9MAJ8"/>
<evidence type="ECO:0000256" key="6">
    <source>
        <dbReference type="ARBA" id="ARBA00022723"/>
    </source>
</evidence>
<evidence type="ECO:0000256" key="2">
    <source>
        <dbReference type="ARBA" id="ARBA00005594"/>
    </source>
</evidence>
<feature type="short sequence motif" description="'KMSKS' region" evidence="13">
    <location>
        <begin position="265"/>
        <end position="269"/>
    </location>
</feature>
<evidence type="ECO:0000256" key="3">
    <source>
        <dbReference type="ARBA" id="ARBA00011245"/>
    </source>
</evidence>
<evidence type="ECO:0000256" key="9">
    <source>
        <dbReference type="ARBA" id="ARBA00022840"/>
    </source>
</evidence>
<dbReference type="PANTHER" id="PTHR10890">
    <property type="entry name" value="CYSTEINYL-TRNA SYNTHETASE"/>
    <property type="match status" value="1"/>
</dbReference>
<dbReference type="Proteomes" id="UP000199233">
    <property type="component" value="Unassembled WGS sequence"/>
</dbReference>
<proteinExistence type="inferred from homology"/>
<dbReference type="Pfam" id="PF01406">
    <property type="entry name" value="tRNA-synt_1e"/>
    <property type="match status" value="1"/>
</dbReference>
<comment type="catalytic activity">
    <reaction evidence="12 13">
        <text>tRNA(Cys) + L-cysteine + ATP = L-cysteinyl-tRNA(Cys) + AMP + diphosphate</text>
        <dbReference type="Rhea" id="RHEA:17773"/>
        <dbReference type="Rhea" id="RHEA-COMP:9661"/>
        <dbReference type="Rhea" id="RHEA-COMP:9679"/>
        <dbReference type="ChEBI" id="CHEBI:30616"/>
        <dbReference type="ChEBI" id="CHEBI:33019"/>
        <dbReference type="ChEBI" id="CHEBI:35235"/>
        <dbReference type="ChEBI" id="CHEBI:78442"/>
        <dbReference type="ChEBI" id="CHEBI:78517"/>
        <dbReference type="ChEBI" id="CHEBI:456215"/>
        <dbReference type="EC" id="6.1.1.16"/>
    </reaction>
</comment>
<dbReference type="EMBL" id="FOFS01000020">
    <property type="protein sequence ID" value="SER20716.1"/>
    <property type="molecule type" value="Genomic_DNA"/>
</dbReference>
<protein>
    <recommendedName>
        <fullName evidence="13">Cysteine--tRNA ligase</fullName>
        <ecNumber evidence="13">6.1.1.16</ecNumber>
    </recommendedName>
    <alternativeName>
        <fullName evidence="13">Cysteinyl-tRNA synthetase</fullName>
        <shortName evidence="13">CysRS</shortName>
    </alternativeName>
</protein>
<sequence length="458" mass="50588">MQLHNTLTGSKQEFVPLDAQRITMYVCGPTVYSYAHIGNARPAVVFDVLARLLRRRYPQVVYVRNITDIDDKINAAAAKEGVDIRVITDRYAAIYHEDMAALGVLPPDHAPRVTEHLPQIIAMIERLIASGHAYEAQGHVLFHTQSFKDYGQLSGRDEQALMAGARVEVAPYKKHAGDFVLWKPSSADQPGWDSPWGRGRPGWHIECSAMAEALLGETIDIHGGGHDLIFPHHENEIAQSTCAHGGKTFARYWLHNGFLNVDSQKMSKSIGNVLLVHELLKQMPGEVIRLVLLTGHYRQPIDWTEEVIGESRKKLDRLYGALRELGDVAPAAGVRAPASFIAALEDDLNTPMALAELFELARAANKASDAAEKARLKAQMLDAGALLGLLQSTPQDWFAQAPAAAGAPEAAEIEAQLAARADARKNKQWAESDRIRDELKARGVLVEDSKDGQRWRYL</sequence>
<dbReference type="FunFam" id="3.40.50.620:FF:000068">
    <property type="entry name" value="Cysteine--tRNA ligase"/>
    <property type="match status" value="1"/>
</dbReference>
<dbReference type="InterPro" id="IPR009080">
    <property type="entry name" value="tRNAsynth_Ia_anticodon-bd"/>
</dbReference>
<dbReference type="OrthoDB" id="9815130at2"/>
<dbReference type="Gene3D" id="3.40.50.620">
    <property type="entry name" value="HUPs"/>
    <property type="match status" value="1"/>
</dbReference>
<evidence type="ECO:0000256" key="11">
    <source>
        <dbReference type="ARBA" id="ARBA00023146"/>
    </source>
</evidence>
<dbReference type="EC" id="6.1.1.16" evidence="13"/>
<comment type="cofactor">
    <cofactor evidence="13">
        <name>Zn(2+)</name>
        <dbReference type="ChEBI" id="CHEBI:29105"/>
    </cofactor>
    <text evidence="13">Binds 1 zinc ion per subunit.</text>
</comment>
<evidence type="ECO:0000256" key="8">
    <source>
        <dbReference type="ARBA" id="ARBA00022833"/>
    </source>
</evidence>
<dbReference type="PANTHER" id="PTHR10890:SF3">
    <property type="entry name" value="CYSTEINE--TRNA LIGASE, CYTOPLASMIC"/>
    <property type="match status" value="1"/>
</dbReference>
<feature type="binding site" evidence="13">
    <location>
        <position position="27"/>
    </location>
    <ligand>
        <name>Zn(2+)</name>
        <dbReference type="ChEBI" id="CHEBI:29105"/>
    </ligand>
</feature>
<gene>
    <name evidence="13" type="primary">cysS</name>
    <name evidence="15" type="ORF">SAMN04488038_12035</name>
</gene>
<evidence type="ECO:0000259" key="14">
    <source>
        <dbReference type="SMART" id="SM00840"/>
    </source>
</evidence>
<comment type="subcellular location">
    <subcellularLocation>
        <location evidence="1 13">Cytoplasm</location>
    </subcellularLocation>
</comment>
<evidence type="ECO:0000256" key="10">
    <source>
        <dbReference type="ARBA" id="ARBA00022917"/>
    </source>
</evidence>